<evidence type="ECO:0000256" key="3">
    <source>
        <dbReference type="SAM" id="Phobius"/>
    </source>
</evidence>
<keyword evidence="3" id="KW-0812">Transmembrane</keyword>
<name>A0ABX5UIN2_9BURK</name>
<dbReference type="Pfam" id="PF00990">
    <property type="entry name" value="GGDEF"/>
    <property type="match status" value="1"/>
</dbReference>
<dbReference type="PANTHER" id="PTHR45138">
    <property type="entry name" value="REGULATORY COMPONENTS OF SENSORY TRANSDUCTION SYSTEM"/>
    <property type="match status" value="1"/>
</dbReference>
<dbReference type="CDD" id="cd01949">
    <property type="entry name" value="GGDEF"/>
    <property type="match status" value="1"/>
</dbReference>
<comment type="catalytic activity">
    <reaction evidence="2">
        <text>2 GTP = 3',3'-c-di-GMP + 2 diphosphate</text>
        <dbReference type="Rhea" id="RHEA:24898"/>
        <dbReference type="ChEBI" id="CHEBI:33019"/>
        <dbReference type="ChEBI" id="CHEBI:37565"/>
        <dbReference type="ChEBI" id="CHEBI:58805"/>
        <dbReference type="EC" id="2.7.7.65"/>
    </reaction>
</comment>
<accession>A0ABX5UIN2</accession>
<evidence type="ECO:0000256" key="1">
    <source>
        <dbReference type="ARBA" id="ARBA00012528"/>
    </source>
</evidence>
<dbReference type="PROSITE" id="PS50887">
    <property type="entry name" value="GGDEF"/>
    <property type="match status" value="1"/>
</dbReference>
<dbReference type="SUPFAM" id="SSF55073">
    <property type="entry name" value="Nucleotide cyclase"/>
    <property type="match status" value="1"/>
</dbReference>
<dbReference type="Proteomes" id="UP000298763">
    <property type="component" value="Chromosome"/>
</dbReference>
<dbReference type="InterPro" id="IPR043128">
    <property type="entry name" value="Rev_trsase/Diguanyl_cyclase"/>
</dbReference>
<dbReference type="NCBIfam" id="TIGR00254">
    <property type="entry name" value="GGDEF"/>
    <property type="match status" value="1"/>
</dbReference>
<evidence type="ECO:0000313" key="5">
    <source>
        <dbReference type="EMBL" id="QCP10226.1"/>
    </source>
</evidence>
<feature type="transmembrane region" description="Helical" evidence="3">
    <location>
        <begin position="204"/>
        <end position="222"/>
    </location>
</feature>
<dbReference type="SMART" id="SM00267">
    <property type="entry name" value="GGDEF"/>
    <property type="match status" value="1"/>
</dbReference>
<feature type="transmembrane region" description="Helical" evidence="3">
    <location>
        <begin position="178"/>
        <end position="198"/>
    </location>
</feature>
<dbReference type="PANTHER" id="PTHR45138:SF9">
    <property type="entry name" value="DIGUANYLATE CYCLASE DGCM-RELATED"/>
    <property type="match status" value="1"/>
</dbReference>
<dbReference type="EMBL" id="CP040017">
    <property type="protein sequence ID" value="QCP10226.1"/>
    <property type="molecule type" value="Genomic_DNA"/>
</dbReference>
<evidence type="ECO:0000313" key="6">
    <source>
        <dbReference type="Proteomes" id="UP000298763"/>
    </source>
</evidence>
<feature type="transmembrane region" description="Helical" evidence="3">
    <location>
        <begin position="129"/>
        <end position="147"/>
    </location>
</feature>
<reference evidence="5 6" key="1">
    <citation type="submission" date="2019-05" db="EMBL/GenBank/DDBJ databases">
        <title>Draft Genome Sequences of Six Type Strains of the Genus Massilia.</title>
        <authorList>
            <person name="Miess H."/>
            <person name="Frediansyhah A."/>
            <person name="Gross H."/>
        </authorList>
    </citation>
    <scope>NUCLEOTIDE SEQUENCE [LARGE SCALE GENOMIC DNA]</scope>
    <source>
        <strain evidence="5 6">DSMZ 26121</strain>
    </source>
</reference>
<evidence type="ECO:0000259" key="4">
    <source>
        <dbReference type="PROSITE" id="PS50887"/>
    </source>
</evidence>
<feature type="transmembrane region" description="Helical" evidence="3">
    <location>
        <begin position="70"/>
        <end position="90"/>
    </location>
</feature>
<dbReference type="InterPro" id="IPR029787">
    <property type="entry name" value="Nucleotide_cyclase"/>
</dbReference>
<keyword evidence="3" id="KW-1133">Transmembrane helix</keyword>
<gene>
    <name evidence="5" type="ORF">FCL38_07155</name>
</gene>
<evidence type="ECO:0000256" key="2">
    <source>
        <dbReference type="ARBA" id="ARBA00034247"/>
    </source>
</evidence>
<keyword evidence="6" id="KW-1185">Reference proteome</keyword>
<dbReference type="Gene3D" id="3.30.70.270">
    <property type="match status" value="1"/>
</dbReference>
<dbReference type="InterPro" id="IPR000160">
    <property type="entry name" value="GGDEF_dom"/>
</dbReference>
<keyword evidence="3" id="KW-0472">Membrane</keyword>
<proteinExistence type="predicted"/>
<feature type="domain" description="GGDEF" evidence="4">
    <location>
        <begin position="274"/>
        <end position="413"/>
    </location>
</feature>
<dbReference type="InterPro" id="IPR050469">
    <property type="entry name" value="Diguanylate_Cyclase"/>
</dbReference>
<organism evidence="5 6">
    <name type="scientific">Pseudoduganella umbonata</name>
    <dbReference type="NCBI Taxonomy" id="864828"/>
    <lineage>
        <taxon>Bacteria</taxon>
        <taxon>Pseudomonadati</taxon>
        <taxon>Pseudomonadota</taxon>
        <taxon>Betaproteobacteria</taxon>
        <taxon>Burkholderiales</taxon>
        <taxon>Oxalobacteraceae</taxon>
        <taxon>Telluria group</taxon>
        <taxon>Pseudoduganella</taxon>
    </lineage>
</organism>
<sequence>MWKWGCRMFVRLRSCGLTTRTIAGTTPVPLEDLPDSSLIIDRRRAEFTDPDCEARFIAHTLPERNGQLKISLLCAAVFYVVFGATDIATLGPTATAFALVALRVLVALVALGGIYAIRRRPDSIALSNSASSALLVVALAVFMVVCWYQPETLPWNVMSQALILMAVYVNFPNRIHYTVAIGAGSSAVFGAMLAFQGNLRADDLLTLVLLLILANTLGYIAARRFHLGLREQFCSAILLQQMADRDPLTGCHNRRILQKGLLDAELARTRRYGTGLSVILCDIDHFKRINDTHGHAAGDRVLADFAGLLRAMTRETVDRVVRYGGEEFLVVLPQTELAGALALAERIRAAFAASATRIGDGVTASATASFGIACVPAQHPHLPASAEALVGAADAQLYAVKHNGRNGVRGIVLSGVPELVRVAT</sequence>
<protein>
    <recommendedName>
        <fullName evidence="1">diguanylate cyclase</fullName>
        <ecNumber evidence="1">2.7.7.65</ecNumber>
    </recommendedName>
</protein>
<dbReference type="EC" id="2.7.7.65" evidence="1"/>
<feature type="transmembrane region" description="Helical" evidence="3">
    <location>
        <begin position="96"/>
        <end position="117"/>
    </location>
</feature>